<accession>A0ABR6GM35</accession>
<evidence type="ECO:0000313" key="2">
    <source>
        <dbReference type="Proteomes" id="UP000574369"/>
    </source>
</evidence>
<keyword evidence="2" id="KW-1185">Reference proteome</keyword>
<gene>
    <name evidence="1" type="ORF">FHS28_000146</name>
</gene>
<evidence type="ECO:0000313" key="1">
    <source>
        <dbReference type="EMBL" id="MBB3192781.1"/>
    </source>
</evidence>
<protein>
    <submittedName>
        <fullName evidence="1">Uncharacterized protein</fullName>
    </submittedName>
</protein>
<dbReference type="EMBL" id="JACHXO010000001">
    <property type="protein sequence ID" value="MBB3192781.1"/>
    <property type="molecule type" value="Genomic_DNA"/>
</dbReference>
<reference evidence="1 2" key="1">
    <citation type="submission" date="2020-08" db="EMBL/GenBank/DDBJ databases">
        <title>Genomic Encyclopedia of Type Strains, Phase III (KMG-III): the genomes of soil and plant-associated and newly described type strains.</title>
        <authorList>
            <person name="Whitman W."/>
        </authorList>
    </citation>
    <scope>NUCLEOTIDE SEQUENCE [LARGE SCALE GENOMIC DNA]</scope>
    <source>
        <strain evidence="1 2">CECT 7247</strain>
    </source>
</reference>
<comment type="caution">
    <text evidence="1">The sequence shown here is derived from an EMBL/GenBank/DDBJ whole genome shotgun (WGS) entry which is preliminary data.</text>
</comment>
<dbReference type="Proteomes" id="UP000574369">
    <property type="component" value="Unassembled WGS sequence"/>
</dbReference>
<sequence>MLLVFVTGFAAMWRLGSHSDERLLQRMQVMETRALSG</sequence>
<name>A0ABR6GM35_9BURK</name>
<organism evidence="1 2">
    <name type="scientific">Roseateles terrae</name>
    <dbReference type="NCBI Taxonomy" id="431060"/>
    <lineage>
        <taxon>Bacteria</taxon>
        <taxon>Pseudomonadati</taxon>
        <taxon>Pseudomonadota</taxon>
        <taxon>Betaproteobacteria</taxon>
        <taxon>Burkholderiales</taxon>
        <taxon>Sphaerotilaceae</taxon>
        <taxon>Roseateles</taxon>
    </lineage>
</organism>
<proteinExistence type="predicted"/>